<feature type="domain" description="SCP" evidence="3">
    <location>
        <begin position="180"/>
        <end position="299"/>
    </location>
</feature>
<dbReference type="PANTHER" id="PTHR31157:SF1">
    <property type="entry name" value="SCP DOMAIN-CONTAINING PROTEIN"/>
    <property type="match status" value="1"/>
</dbReference>
<feature type="compositionally biased region" description="Basic and acidic residues" evidence="1">
    <location>
        <begin position="142"/>
        <end position="161"/>
    </location>
</feature>
<dbReference type="InterPro" id="IPR035940">
    <property type="entry name" value="CAP_sf"/>
</dbReference>
<dbReference type="EMBL" id="LTAY01000035">
    <property type="protein sequence ID" value="OPX48191.1"/>
    <property type="molecule type" value="Genomic_DNA"/>
</dbReference>
<feature type="transmembrane region" description="Helical" evidence="2">
    <location>
        <begin position="6"/>
        <end position="23"/>
    </location>
</feature>
<dbReference type="InterPro" id="IPR014044">
    <property type="entry name" value="CAP_dom"/>
</dbReference>
<evidence type="ECO:0000313" key="4">
    <source>
        <dbReference type="EMBL" id="OPX48191.1"/>
    </source>
</evidence>
<protein>
    <submittedName>
        <fullName evidence="4">Cysteine-rich secretory protein family protein</fullName>
    </submittedName>
</protein>
<evidence type="ECO:0000256" key="1">
    <source>
        <dbReference type="SAM" id="MobiDB-lite"/>
    </source>
</evidence>
<reference evidence="4 5" key="1">
    <citation type="submission" date="2016-02" db="EMBL/GenBank/DDBJ databases">
        <title>Genome sequence of Clostridium thermobutyricum DSM 4928.</title>
        <authorList>
            <person name="Poehlein A."/>
            <person name="Daniel R."/>
        </authorList>
    </citation>
    <scope>NUCLEOTIDE SEQUENCE [LARGE SCALE GENOMIC DNA]</scope>
    <source>
        <strain evidence="4 5">DSM 4928</strain>
    </source>
</reference>
<accession>A0A1V4SVP9</accession>
<sequence length="301" mass="33365">MFKKKIIGITITALAIMAIYGVFKGVTMYKPQAVKEEVASNDVKENSTEQGKEEKGVEAPKENEVQNTNEVQNPSNIQNGDGVKTANVVQNGNEVQKDNKGQNSNAVKKENEVKSANNVDNKKSEVKSNNANANVTCGTSAPKREQVKNTTNTKEEPKTAPKQEVSNSSSLENVEQLIFQKVNEERKKAGVSPLKYNYTMQKFARDKSKDMGVNNYFSHEDLKGKLESDYIKAAGVSYSAWGENIAYLDGYSENVLANTFMTNWMNSPGHRANILSTNFTSIGVGVYKIGNKYYATQEFLR</sequence>
<feature type="region of interest" description="Disordered" evidence="1">
    <location>
        <begin position="37"/>
        <end position="170"/>
    </location>
</feature>
<dbReference type="AlphaFoldDB" id="A0A1V4SVP9"/>
<feature type="compositionally biased region" description="Polar residues" evidence="1">
    <location>
        <begin position="127"/>
        <end position="139"/>
    </location>
</feature>
<name>A0A1V4SVP9_9CLOT</name>
<dbReference type="Proteomes" id="UP000191448">
    <property type="component" value="Unassembled WGS sequence"/>
</dbReference>
<evidence type="ECO:0000259" key="3">
    <source>
        <dbReference type="Pfam" id="PF00188"/>
    </source>
</evidence>
<dbReference type="Gene3D" id="3.40.33.10">
    <property type="entry name" value="CAP"/>
    <property type="match status" value="1"/>
</dbReference>
<proteinExistence type="predicted"/>
<keyword evidence="2" id="KW-0812">Transmembrane</keyword>
<evidence type="ECO:0000256" key="2">
    <source>
        <dbReference type="SAM" id="Phobius"/>
    </source>
</evidence>
<dbReference type="SUPFAM" id="SSF55797">
    <property type="entry name" value="PR-1-like"/>
    <property type="match status" value="1"/>
</dbReference>
<organism evidence="4 5">
    <name type="scientific">Clostridium thermobutyricum DSM 4928</name>
    <dbReference type="NCBI Taxonomy" id="1121339"/>
    <lineage>
        <taxon>Bacteria</taxon>
        <taxon>Bacillati</taxon>
        <taxon>Bacillota</taxon>
        <taxon>Clostridia</taxon>
        <taxon>Eubacteriales</taxon>
        <taxon>Clostridiaceae</taxon>
        <taxon>Clostridium</taxon>
    </lineage>
</organism>
<dbReference type="PANTHER" id="PTHR31157">
    <property type="entry name" value="SCP DOMAIN-CONTAINING PROTEIN"/>
    <property type="match status" value="1"/>
</dbReference>
<evidence type="ECO:0000313" key="5">
    <source>
        <dbReference type="Proteomes" id="UP000191448"/>
    </source>
</evidence>
<gene>
    <name evidence="4" type="ORF">CLTHE_13230</name>
</gene>
<keyword evidence="2" id="KW-0472">Membrane</keyword>
<keyword evidence="2" id="KW-1133">Transmembrane helix</keyword>
<feature type="compositionally biased region" description="Basic and acidic residues" evidence="1">
    <location>
        <begin position="37"/>
        <end position="64"/>
    </location>
</feature>
<comment type="caution">
    <text evidence="4">The sequence shown here is derived from an EMBL/GenBank/DDBJ whole genome shotgun (WGS) entry which is preliminary data.</text>
</comment>
<dbReference type="RefSeq" id="WP_080022552.1">
    <property type="nucleotide sequence ID" value="NZ_LTAY01000035.1"/>
</dbReference>
<dbReference type="Pfam" id="PF00188">
    <property type="entry name" value="CAP"/>
    <property type="match status" value="1"/>
</dbReference>
<dbReference type="CDD" id="cd05379">
    <property type="entry name" value="CAP_bacterial"/>
    <property type="match status" value="1"/>
</dbReference>
<dbReference type="OrthoDB" id="9783944at2"/>